<dbReference type="GO" id="GO:1904680">
    <property type="term" value="F:peptide transmembrane transporter activity"/>
    <property type="evidence" value="ECO:0007669"/>
    <property type="project" value="TreeGrafter"/>
</dbReference>
<keyword evidence="3" id="KW-0813">Transport</keyword>
<comment type="caution">
    <text evidence="8">The sequence shown here is derived from an EMBL/GenBank/DDBJ whole genome shotgun (WGS) entry which is preliminary data.</text>
</comment>
<dbReference type="Gene3D" id="3.40.190.10">
    <property type="entry name" value="Periplasmic binding protein-like II"/>
    <property type="match status" value="1"/>
</dbReference>
<comment type="subcellular location">
    <subcellularLocation>
        <location evidence="1">Cell envelope</location>
    </subcellularLocation>
</comment>
<sequence>MRSVPEPNRPVTPDAGAADPASADVMTPATPPMSRRQAREARAARRQLQHGGIKAIAVFLVSLLILGTCGRVVYGMIIDHRAPLDLGGFNAGGSVTIGVVGAPSSLDIRKAGTATDGTATTGGTNGINTDSGSTAVQQALLGNVYESLLSLDEHNTAQPGVADSYAVSGDGLTYTFTINAGKTFSNGDALDADDVVWSLQQTIGNHYAQADRLTGLKSVKADGANTVTVALSQPNPDLPWLLAGPTGIVYDKDAKYSYDTTAIGSGPFTVQSWENGTSLTLKANGRYWGQKAKTGTVTLKYYGDDTAAVAALGRGDVDAITPVAESQRTALSRIDGVSVRQGDSTHRIVLGFNNGTDSILSDKRYRQGIRYAIDRTALANALVGGSGGRTLGGPFTPLEPGYEDLNALFPHSSEKATDLLAYFFYVSHRRTLTFVYPSRYGTQVGELLKQQLQPMNVDLDVKAVDDATWRQTVQEKKQYDFTLFDMDDSHDLATLMDSGNFIGYESPAAQALWASAQKAGTASAYETAMKRLARQISDDSPLDWLCERRPLTAQRGGVTGLPATMTDRRLPLADVTKG</sequence>
<feature type="domain" description="Solute-binding protein family 5" evidence="7">
    <location>
        <begin position="157"/>
        <end position="485"/>
    </location>
</feature>
<organism evidence="8 9">
    <name type="scientific">Bifidobacterium simiarum</name>
    <dbReference type="NCBI Taxonomy" id="2045441"/>
    <lineage>
        <taxon>Bacteria</taxon>
        <taxon>Bacillati</taxon>
        <taxon>Actinomycetota</taxon>
        <taxon>Actinomycetes</taxon>
        <taxon>Bifidobacteriales</taxon>
        <taxon>Bifidobacteriaceae</taxon>
        <taxon>Bifidobacterium</taxon>
    </lineage>
</organism>
<evidence type="ECO:0000256" key="1">
    <source>
        <dbReference type="ARBA" id="ARBA00004196"/>
    </source>
</evidence>
<proteinExistence type="inferred from homology"/>
<dbReference type="RefSeq" id="WP_100513392.1">
    <property type="nucleotide sequence ID" value="NZ_PEBK01000007.1"/>
</dbReference>
<dbReference type="EMBL" id="PEBK01000007">
    <property type="protein sequence ID" value="PJM74913.1"/>
    <property type="molecule type" value="Genomic_DNA"/>
</dbReference>
<dbReference type="PANTHER" id="PTHR30290">
    <property type="entry name" value="PERIPLASMIC BINDING COMPONENT OF ABC TRANSPORTER"/>
    <property type="match status" value="1"/>
</dbReference>
<evidence type="ECO:0000259" key="7">
    <source>
        <dbReference type="Pfam" id="PF00496"/>
    </source>
</evidence>
<keyword evidence="6" id="KW-0472">Membrane</keyword>
<feature type="compositionally biased region" description="Low complexity" evidence="5">
    <location>
        <begin position="13"/>
        <end position="24"/>
    </location>
</feature>
<evidence type="ECO:0000313" key="9">
    <source>
        <dbReference type="Proteomes" id="UP000231451"/>
    </source>
</evidence>
<evidence type="ECO:0000256" key="2">
    <source>
        <dbReference type="ARBA" id="ARBA00005695"/>
    </source>
</evidence>
<evidence type="ECO:0000313" key="8">
    <source>
        <dbReference type="EMBL" id="PJM74913.1"/>
    </source>
</evidence>
<keyword evidence="6" id="KW-1133">Transmembrane helix</keyword>
<feature type="transmembrane region" description="Helical" evidence="6">
    <location>
        <begin position="55"/>
        <end position="77"/>
    </location>
</feature>
<dbReference type="GO" id="GO:0030313">
    <property type="term" value="C:cell envelope"/>
    <property type="evidence" value="ECO:0007669"/>
    <property type="project" value="UniProtKB-SubCell"/>
</dbReference>
<dbReference type="AlphaFoldDB" id="A0A2M9HDM1"/>
<dbReference type="Gene3D" id="3.10.105.10">
    <property type="entry name" value="Dipeptide-binding Protein, Domain 3"/>
    <property type="match status" value="1"/>
</dbReference>
<dbReference type="Pfam" id="PF00496">
    <property type="entry name" value="SBP_bac_5"/>
    <property type="match status" value="1"/>
</dbReference>
<keyword evidence="9" id="KW-1185">Reference proteome</keyword>
<name>A0A2M9HDM1_9BIFI</name>
<protein>
    <submittedName>
        <fullName evidence="8">ABC transporter substrate-binding protein</fullName>
    </submittedName>
</protein>
<comment type="similarity">
    <text evidence="2">Belongs to the bacterial solute-binding protein 5 family.</text>
</comment>
<dbReference type="InterPro" id="IPR039424">
    <property type="entry name" value="SBP_5"/>
</dbReference>
<keyword evidence="6" id="KW-0812">Transmembrane</keyword>
<dbReference type="InterPro" id="IPR000914">
    <property type="entry name" value="SBP_5_dom"/>
</dbReference>
<dbReference type="OrthoDB" id="9796817at2"/>
<evidence type="ECO:0000256" key="5">
    <source>
        <dbReference type="SAM" id="MobiDB-lite"/>
    </source>
</evidence>
<gene>
    <name evidence="8" type="ORF">CSQ87_08195</name>
</gene>
<evidence type="ECO:0000256" key="3">
    <source>
        <dbReference type="ARBA" id="ARBA00022448"/>
    </source>
</evidence>
<accession>A0A2M9HDM1</accession>
<dbReference type="PANTHER" id="PTHR30290:SF10">
    <property type="entry name" value="PERIPLASMIC OLIGOPEPTIDE-BINDING PROTEIN-RELATED"/>
    <property type="match status" value="1"/>
</dbReference>
<reference evidence="8 9" key="1">
    <citation type="submission" date="2017-10" db="EMBL/GenBank/DDBJ databases">
        <title>Draft genome sequences of strains TRE 1, TRE 9, TRE H and TRI 7, isolated from tamarins, belonging to four potential novel Bifidobacterium species.</title>
        <authorList>
            <person name="Mattarelli P."/>
            <person name="Modesto M."/>
            <person name="Puglisi E."/>
            <person name="Morelli L."/>
            <person name="Spezio C."/>
            <person name="Bonetti A."/>
            <person name="Sandri C."/>
        </authorList>
    </citation>
    <scope>NUCLEOTIDE SEQUENCE [LARGE SCALE GENOMIC DNA]</scope>
    <source>
        <strain evidence="9">TRI7</strain>
    </source>
</reference>
<dbReference type="Proteomes" id="UP000231451">
    <property type="component" value="Unassembled WGS sequence"/>
</dbReference>
<evidence type="ECO:0000256" key="4">
    <source>
        <dbReference type="ARBA" id="ARBA00022729"/>
    </source>
</evidence>
<feature type="region of interest" description="Disordered" evidence="5">
    <location>
        <begin position="1"/>
        <end position="45"/>
    </location>
</feature>
<dbReference type="SUPFAM" id="SSF53850">
    <property type="entry name" value="Periplasmic binding protein-like II"/>
    <property type="match status" value="1"/>
</dbReference>
<evidence type="ECO:0000256" key="6">
    <source>
        <dbReference type="SAM" id="Phobius"/>
    </source>
</evidence>
<keyword evidence="4" id="KW-0732">Signal</keyword>
<dbReference type="GO" id="GO:0015833">
    <property type="term" value="P:peptide transport"/>
    <property type="evidence" value="ECO:0007669"/>
    <property type="project" value="TreeGrafter"/>
</dbReference>